<protein>
    <submittedName>
        <fullName evidence="1">Uncharacterized protein</fullName>
    </submittedName>
</protein>
<evidence type="ECO:0000313" key="2">
    <source>
        <dbReference type="Proteomes" id="UP001057402"/>
    </source>
</evidence>
<dbReference type="Proteomes" id="UP001057402">
    <property type="component" value="Chromosome 7"/>
</dbReference>
<reference evidence="2" key="1">
    <citation type="journal article" date="2023" name="Front. Plant Sci.">
        <title>Chromosomal-level genome assembly of Melastoma candidum provides insights into trichome evolution.</title>
        <authorList>
            <person name="Zhong Y."/>
            <person name="Wu W."/>
            <person name="Sun C."/>
            <person name="Zou P."/>
            <person name="Liu Y."/>
            <person name="Dai S."/>
            <person name="Zhou R."/>
        </authorList>
    </citation>
    <scope>NUCLEOTIDE SEQUENCE [LARGE SCALE GENOMIC DNA]</scope>
</reference>
<gene>
    <name evidence="1" type="ORF">MLD38_027479</name>
</gene>
<dbReference type="EMBL" id="CM042886">
    <property type="protein sequence ID" value="KAI4342915.1"/>
    <property type="molecule type" value="Genomic_DNA"/>
</dbReference>
<name>A0ACB9P2W2_9MYRT</name>
<proteinExistence type="predicted"/>
<comment type="caution">
    <text evidence="1">The sequence shown here is derived from an EMBL/GenBank/DDBJ whole genome shotgun (WGS) entry which is preliminary data.</text>
</comment>
<sequence length="116" mass="12551">MGNRCCRPEGSSVVWARGSSDGSETEEEIGLTASSSSCPSSRAARSSSNDSARPRRVKVVMKRKELEQLLRKADAQGELSAQDVADWLTGPRSHNPVDGQDPSWRPALTSIPEIIN</sequence>
<evidence type="ECO:0000313" key="1">
    <source>
        <dbReference type="EMBL" id="KAI4342915.1"/>
    </source>
</evidence>
<keyword evidence="2" id="KW-1185">Reference proteome</keyword>
<accession>A0ACB9P2W2</accession>
<organism evidence="1 2">
    <name type="scientific">Melastoma candidum</name>
    <dbReference type="NCBI Taxonomy" id="119954"/>
    <lineage>
        <taxon>Eukaryota</taxon>
        <taxon>Viridiplantae</taxon>
        <taxon>Streptophyta</taxon>
        <taxon>Embryophyta</taxon>
        <taxon>Tracheophyta</taxon>
        <taxon>Spermatophyta</taxon>
        <taxon>Magnoliopsida</taxon>
        <taxon>eudicotyledons</taxon>
        <taxon>Gunneridae</taxon>
        <taxon>Pentapetalae</taxon>
        <taxon>rosids</taxon>
        <taxon>malvids</taxon>
        <taxon>Myrtales</taxon>
        <taxon>Melastomataceae</taxon>
        <taxon>Melastomatoideae</taxon>
        <taxon>Melastomateae</taxon>
        <taxon>Melastoma</taxon>
    </lineage>
</organism>